<reference evidence="2 3" key="1">
    <citation type="journal article" date="2012" name="PLoS Pathog.">
        <title>Diverse lifestyles and strategies of plant pathogenesis encoded in the genomes of eighteen Dothideomycetes fungi.</title>
        <authorList>
            <person name="Ohm R.A."/>
            <person name="Feau N."/>
            <person name="Henrissat B."/>
            <person name="Schoch C.L."/>
            <person name="Horwitz B.A."/>
            <person name="Barry K.W."/>
            <person name="Condon B.J."/>
            <person name="Copeland A.C."/>
            <person name="Dhillon B."/>
            <person name="Glaser F."/>
            <person name="Hesse C.N."/>
            <person name="Kosti I."/>
            <person name="LaButti K."/>
            <person name="Lindquist E.A."/>
            <person name="Lucas S."/>
            <person name="Salamov A.A."/>
            <person name="Bradshaw R.E."/>
            <person name="Ciuffetti L."/>
            <person name="Hamelin R.C."/>
            <person name="Kema G.H.J."/>
            <person name="Lawrence C."/>
            <person name="Scott J.A."/>
            <person name="Spatafora J.W."/>
            <person name="Turgeon B.G."/>
            <person name="de Wit P.J.G.M."/>
            <person name="Zhong S."/>
            <person name="Goodwin S.B."/>
            <person name="Grigoriev I.V."/>
        </authorList>
    </citation>
    <scope>NUCLEOTIDE SEQUENCE [LARGE SCALE GENOMIC DNA]</scope>
    <source>
        <strain evidence="2 3">UAMH 10762</strain>
    </source>
</reference>
<dbReference type="RefSeq" id="XP_007672377.1">
    <property type="nucleotide sequence ID" value="XM_007674187.1"/>
</dbReference>
<feature type="compositionally biased region" description="Low complexity" evidence="1">
    <location>
        <begin position="71"/>
        <end position="89"/>
    </location>
</feature>
<feature type="compositionally biased region" description="Basic and acidic residues" evidence="1">
    <location>
        <begin position="351"/>
        <end position="365"/>
    </location>
</feature>
<organism evidence="2 3">
    <name type="scientific">Baudoinia panamericana (strain UAMH 10762)</name>
    <name type="common">Angels' share fungus</name>
    <name type="synonym">Baudoinia compniacensis (strain UAMH 10762)</name>
    <dbReference type="NCBI Taxonomy" id="717646"/>
    <lineage>
        <taxon>Eukaryota</taxon>
        <taxon>Fungi</taxon>
        <taxon>Dikarya</taxon>
        <taxon>Ascomycota</taxon>
        <taxon>Pezizomycotina</taxon>
        <taxon>Dothideomycetes</taxon>
        <taxon>Dothideomycetidae</taxon>
        <taxon>Mycosphaerellales</taxon>
        <taxon>Teratosphaeriaceae</taxon>
        <taxon>Baudoinia</taxon>
    </lineage>
</organism>
<dbReference type="Proteomes" id="UP000011761">
    <property type="component" value="Unassembled WGS sequence"/>
</dbReference>
<dbReference type="EMBL" id="KB445550">
    <property type="protein sequence ID" value="EMD01193.1"/>
    <property type="molecule type" value="Genomic_DNA"/>
</dbReference>
<evidence type="ECO:0000256" key="1">
    <source>
        <dbReference type="SAM" id="MobiDB-lite"/>
    </source>
</evidence>
<dbReference type="eggNOG" id="ENOG502SNMS">
    <property type="taxonomic scope" value="Eukaryota"/>
</dbReference>
<feature type="compositionally biased region" description="Low complexity" evidence="1">
    <location>
        <begin position="172"/>
        <end position="181"/>
    </location>
</feature>
<dbReference type="KEGG" id="bcom:BAUCODRAFT_29635"/>
<dbReference type="GeneID" id="19110974"/>
<dbReference type="AlphaFoldDB" id="M2M271"/>
<keyword evidence="3" id="KW-1185">Reference proteome</keyword>
<sequence>MPTILRNPFRKQDENVRPPLAVTGAQPRVNGDAAAKPVDVHDKPAEYKLSEINDSGVYLPPSPTEKKSFWSTHSSRTSTSTSNHRSLLNDSEQFNISRESFDSYRRSFDISARSPVLQSFDSSSGRPRASLDSRSFAPPPPRSSSSFQRSSQLPAHTQEEREPLPLPPPTQQQPQAQQQQSSGGGGGADFEDVDIADKPLVPAQHKKRGLFARITDSGGDHHAGDRPGSQDGASMSKTGGVWNHLTGRKRGQSGQGAELGAMAPPKRETTPKPEGQLRVQQGQQSLQQQQGKQQSSVDVVTTPGKAGKKVDAQASAAAAAKTVPAPTPATAASEEAGESANAKADSGVDVDVNRAHSRLKDVALHDDDDDDDAEETPKKSAANANANVKKDETSQALNTKPRTAQAQEVATKVVDS</sequence>
<evidence type="ECO:0000313" key="3">
    <source>
        <dbReference type="Proteomes" id="UP000011761"/>
    </source>
</evidence>
<name>M2M271_BAUPA</name>
<proteinExistence type="predicted"/>
<protein>
    <submittedName>
        <fullName evidence="2">Uncharacterized protein</fullName>
    </submittedName>
</protein>
<dbReference type="HOGENOM" id="CLU_054780_0_0_1"/>
<dbReference type="OrthoDB" id="5397330at2759"/>
<feature type="region of interest" description="Disordered" evidence="1">
    <location>
        <begin position="1"/>
        <end position="95"/>
    </location>
</feature>
<accession>M2M271</accession>
<feature type="compositionally biased region" description="Low complexity" evidence="1">
    <location>
        <begin position="312"/>
        <end position="344"/>
    </location>
</feature>
<feature type="region of interest" description="Disordered" evidence="1">
    <location>
        <begin position="112"/>
        <end position="416"/>
    </location>
</feature>
<feature type="compositionally biased region" description="Polar residues" evidence="1">
    <location>
        <begin position="394"/>
        <end position="408"/>
    </location>
</feature>
<feature type="compositionally biased region" description="Polar residues" evidence="1">
    <location>
        <begin position="116"/>
        <end position="125"/>
    </location>
</feature>
<feature type="compositionally biased region" description="Low complexity" evidence="1">
    <location>
        <begin position="276"/>
        <end position="297"/>
    </location>
</feature>
<feature type="compositionally biased region" description="Basic and acidic residues" evidence="1">
    <location>
        <begin position="38"/>
        <end position="51"/>
    </location>
</feature>
<evidence type="ECO:0000313" key="2">
    <source>
        <dbReference type="EMBL" id="EMD01193.1"/>
    </source>
</evidence>
<feature type="compositionally biased region" description="Low complexity" evidence="1">
    <location>
        <begin position="143"/>
        <end position="155"/>
    </location>
</feature>
<gene>
    <name evidence="2" type="ORF">BAUCODRAFT_29635</name>
</gene>